<comment type="caution">
    <text evidence="4">The sequence shown here is derived from an EMBL/GenBank/DDBJ whole genome shotgun (WGS) entry which is preliminary data.</text>
</comment>
<dbReference type="EMBL" id="JBHSWI010000001">
    <property type="protein sequence ID" value="MFC6646303.1"/>
    <property type="molecule type" value="Genomic_DNA"/>
</dbReference>
<proteinExistence type="inferred from homology"/>
<dbReference type="InterPro" id="IPR052932">
    <property type="entry name" value="OprB_Porin"/>
</dbReference>
<evidence type="ECO:0000256" key="2">
    <source>
        <dbReference type="RuleBase" id="RU363072"/>
    </source>
</evidence>
<reference evidence="5" key="1">
    <citation type="journal article" date="2019" name="Int. J. Syst. Evol. Microbiol.">
        <title>The Global Catalogue of Microorganisms (GCM) 10K type strain sequencing project: providing services to taxonomists for standard genome sequencing and annotation.</title>
        <authorList>
            <consortium name="The Broad Institute Genomics Platform"/>
            <consortium name="The Broad Institute Genome Sequencing Center for Infectious Disease"/>
            <person name="Wu L."/>
            <person name="Ma J."/>
        </authorList>
    </citation>
    <scope>NUCLEOTIDE SEQUENCE [LARGE SCALE GENOMIC DNA]</scope>
    <source>
        <strain evidence="5">CGMCC 1.16026</strain>
    </source>
</reference>
<gene>
    <name evidence="4" type="ORF">ACFQBQ_12050</name>
</gene>
<evidence type="ECO:0000256" key="3">
    <source>
        <dbReference type="SAM" id="MobiDB-lite"/>
    </source>
</evidence>
<organism evidence="4 5">
    <name type="scientific">Granulicella cerasi</name>
    <dbReference type="NCBI Taxonomy" id="741063"/>
    <lineage>
        <taxon>Bacteria</taxon>
        <taxon>Pseudomonadati</taxon>
        <taxon>Acidobacteriota</taxon>
        <taxon>Terriglobia</taxon>
        <taxon>Terriglobales</taxon>
        <taxon>Acidobacteriaceae</taxon>
        <taxon>Granulicella</taxon>
    </lineage>
</organism>
<feature type="chain" id="PRO_5044956986" evidence="2">
    <location>
        <begin position="35"/>
        <end position="468"/>
    </location>
</feature>
<comment type="similarity">
    <text evidence="1 2">Belongs to the OprB family.</text>
</comment>
<dbReference type="Gene3D" id="2.40.160.180">
    <property type="entry name" value="Carbohydrate-selective porin OprB"/>
    <property type="match status" value="1"/>
</dbReference>
<accession>A0ABW1ZBS1</accession>
<keyword evidence="2" id="KW-0732">Signal</keyword>
<feature type="signal peptide" evidence="2">
    <location>
        <begin position="1"/>
        <end position="34"/>
    </location>
</feature>
<feature type="region of interest" description="Disordered" evidence="3">
    <location>
        <begin position="37"/>
        <end position="67"/>
    </location>
</feature>
<dbReference type="RefSeq" id="WP_263369988.1">
    <property type="nucleotide sequence ID" value="NZ_JAGSYD010000001.1"/>
</dbReference>
<dbReference type="Pfam" id="PF04966">
    <property type="entry name" value="OprB"/>
    <property type="match status" value="1"/>
</dbReference>
<dbReference type="Proteomes" id="UP001596391">
    <property type="component" value="Unassembled WGS sequence"/>
</dbReference>
<evidence type="ECO:0000313" key="4">
    <source>
        <dbReference type="EMBL" id="MFC6646303.1"/>
    </source>
</evidence>
<feature type="compositionally biased region" description="Polar residues" evidence="3">
    <location>
        <begin position="37"/>
        <end position="52"/>
    </location>
</feature>
<evidence type="ECO:0000313" key="5">
    <source>
        <dbReference type="Proteomes" id="UP001596391"/>
    </source>
</evidence>
<evidence type="ECO:0000256" key="1">
    <source>
        <dbReference type="ARBA" id="ARBA00008769"/>
    </source>
</evidence>
<sequence>MSLHEAQQRILTAGRKAGAGVALLLALSATGAAAQQSNNETQNIGQQAQAEAQTKPAAPDYSHPGGRNIEDLNLRGTYLKLPPFSEMLFGEKNPVRQALAKQGIGLFDIDDNSFSYNVTAPPVPLAQQTYNGQRPTWKSSHYPAFTWDLRQLGIRGGQLLIMGTVQKISWNAGGPNAIEFGNISYYQSLFHDKLELKGGYIDNDFEFVGTAIGGQASSGSLGVFASLPFEVGMSYLPMTTPAFNVNYHWNKNFYTKFSFQRSMDPKGGVEEARRDTIGLRFKPKGDGLLTIYEGGYQHESDQTHYKTWLRGGYMYNTTHFTNLKTGGTSTNNYLGYVLADRQLWKADKAVPYRGLYAGFTAMDAPATQNSYSQYYELRAYMLSPFARRPQDMASIVSSHTTYSPYAKYNAIAAGQKYWNSATSLTGSYTARMARGLYLSPGVSYTNGPQIAPKSKSSVTLLIQAGIFF</sequence>
<name>A0ABW1ZBS1_9BACT</name>
<dbReference type="InterPro" id="IPR007049">
    <property type="entry name" value="Carb-sel_porin_OprB"/>
</dbReference>
<dbReference type="InterPro" id="IPR038673">
    <property type="entry name" value="OprB_sf"/>
</dbReference>
<keyword evidence="5" id="KW-1185">Reference proteome</keyword>
<dbReference type="PANTHER" id="PTHR37944">
    <property type="entry name" value="PORIN B"/>
    <property type="match status" value="1"/>
</dbReference>
<dbReference type="PANTHER" id="PTHR37944:SF1">
    <property type="entry name" value="PORIN B"/>
    <property type="match status" value="1"/>
</dbReference>
<protein>
    <submittedName>
        <fullName evidence="4">Carbohydrate porin</fullName>
    </submittedName>
</protein>